<protein>
    <recommendedName>
        <fullName evidence="2">ATPase dynein-related AAA domain-containing protein</fullName>
    </recommendedName>
</protein>
<dbReference type="AlphaFoldDB" id="A0A7C3YTX3"/>
<evidence type="ECO:0000313" key="1">
    <source>
        <dbReference type="EMBL" id="HGE99772.1"/>
    </source>
</evidence>
<accession>A0A7C3YTX3</accession>
<dbReference type="EMBL" id="DTMQ01000042">
    <property type="protein sequence ID" value="HGE99772.1"/>
    <property type="molecule type" value="Genomic_DNA"/>
</dbReference>
<evidence type="ECO:0008006" key="2">
    <source>
        <dbReference type="Google" id="ProtNLM"/>
    </source>
</evidence>
<sequence>MKSERIIKTLEEKAGLDPKTLIFEPEKAEAFIEEIEKENRNRIAFLPVKPDWNEAKKVFGYYNPLTGLFYPTDGLNVLLNAFCSLMRGEKDKKYFIILDEMNLARVEYYFSDILSLMENMWKIKEGKIQRGEVSQIHPILDACLLSKPNFPQDKVDQKRAEKVCWLVEKKEECSNCAYHPLLTGEKLEVDKKGDIPDEVKECQPIPPKIAYPENLVIIGTVNVDETTFSFAPKVLDRAFQLEFTDVKYKEYLATKNITEENPFYKFVESLQTILKTRNMHFGYRVIDEMLKYLKNIGKREDKDFDFLLKSKVLPKFHGTEEQIGDILIKLLAFCAGKENYEVESKGKDKDQKFKEEILNEKDKEGNWWQFSFDKYKSIFEKYFESAQKLWQMYQNMKATGYCSYF</sequence>
<gene>
    <name evidence="1" type="ORF">ENX07_06885</name>
</gene>
<proteinExistence type="predicted"/>
<reference evidence="1" key="1">
    <citation type="journal article" date="2020" name="mSystems">
        <title>Genome- and Community-Level Interaction Insights into Carbon Utilization and Element Cycling Functions of Hydrothermarchaeota in Hydrothermal Sediment.</title>
        <authorList>
            <person name="Zhou Z."/>
            <person name="Liu Y."/>
            <person name="Xu W."/>
            <person name="Pan J."/>
            <person name="Luo Z.H."/>
            <person name="Li M."/>
        </authorList>
    </citation>
    <scope>NUCLEOTIDE SEQUENCE [LARGE SCALE GENOMIC DNA]</scope>
    <source>
        <strain evidence="1">SpSt-906</strain>
    </source>
</reference>
<organism evidence="1">
    <name type="scientific">candidate division WOR-3 bacterium</name>
    <dbReference type="NCBI Taxonomy" id="2052148"/>
    <lineage>
        <taxon>Bacteria</taxon>
        <taxon>Bacteria division WOR-3</taxon>
    </lineage>
</organism>
<comment type="caution">
    <text evidence="1">The sequence shown here is derived from an EMBL/GenBank/DDBJ whole genome shotgun (WGS) entry which is preliminary data.</text>
</comment>
<name>A0A7C3YTX3_UNCW3</name>